<evidence type="ECO:0000313" key="3">
    <source>
        <dbReference type="EMBL" id="KAE9595455.1"/>
    </source>
</evidence>
<dbReference type="AlphaFoldDB" id="A0A6A4NYT2"/>
<dbReference type="OrthoDB" id="764273at2759"/>
<feature type="domain" description="Late embryogenesis abundant protein LEA-2 subgroup" evidence="2">
    <location>
        <begin position="88"/>
        <end position="187"/>
    </location>
</feature>
<dbReference type="EMBL" id="WOCE01000017">
    <property type="protein sequence ID" value="KAE9595455.1"/>
    <property type="molecule type" value="Genomic_DNA"/>
</dbReference>
<keyword evidence="1" id="KW-0812">Transmembrane</keyword>
<dbReference type="SUPFAM" id="SSF117070">
    <property type="entry name" value="LEA14-like"/>
    <property type="match status" value="1"/>
</dbReference>
<accession>A0A6A4NYT2</accession>
<dbReference type="Gene3D" id="2.60.40.1820">
    <property type="match status" value="1"/>
</dbReference>
<keyword evidence="1" id="KW-1133">Transmembrane helix</keyword>
<protein>
    <submittedName>
        <fullName evidence="3">Putative Late embryogenesis abundant protein, LEA-14</fullName>
    </submittedName>
</protein>
<dbReference type="InterPro" id="IPR004864">
    <property type="entry name" value="LEA_2"/>
</dbReference>
<keyword evidence="4" id="KW-1185">Reference proteome</keyword>
<comment type="caution">
    <text evidence="3">The sequence shown here is derived from an EMBL/GenBank/DDBJ whole genome shotgun (WGS) entry which is preliminary data.</text>
</comment>
<keyword evidence="1" id="KW-0472">Membrane</keyword>
<proteinExistence type="predicted"/>
<evidence type="ECO:0000259" key="2">
    <source>
        <dbReference type="Pfam" id="PF03168"/>
    </source>
</evidence>
<name>A0A6A4NYT2_LUPAL</name>
<dbReference type="PANTHER" id="PTHR31852">
    <property type="entry name" value="LATE EMBRYOGENESIS ABUNDANT (LEA) HYDROXYPROLINE-RICH GLYCOPROTEIN FAMILY"/>
    <property type="match status" value="1"/>
</dbReference>
<evidence type="ECO:0000256" key="1">
    <source>
        <dbReference type="SAM" id="Phobius"/>
    </source>
</evidence>
<reference evidence="4" key="1">
    <citation type="journal article" date="2020" name="Nat. Commun.">
        <title>Genome sequence of the cluster root forming white lupin.</title>
        <authorList>
            <person name="Hufnagel B."/>
            <person name="Marques A."/>
            <person name="Soriano A."/>
            <person name="Marques L."/>
            <person name="Divol F."/>
            <person name="Doumas P."/>
            <person name="Sallet E."/>
            <person name="Mancinotti D."/>
            <person name="Carrere S."/>
            <person name="Marande W."/>
            <person name="Arribat S."/>
            <person name="Keller J."/>
            <person name="Huneau C."/>
            <person name="Blein T."/>
            <person name="Aime D."/>
            <person name="Laguerre M."/>
            <person name="Taylor J."/>
            <person name="Schubert V."/>
            <person name="Nelson M."/>
            <person name="Geu-Flores F."/>
            <person name="Crespi M."/>
            <person name="Gallardo-Guerrero K."/>
            <person name="Delaux P.-M."/>
            <person name="Salse J."/>
            <person name="Berges H."/>
            <person name="Guyot R."/>
            <person name="Gouzy J."/>
            <person name="Peret B."/>
        </authorList>
    </citation>
    <scope>NUCLEOTIDE SEQUENCE [LARGE SCALE GENOMIC DNA]</scope>
    <source>
        <strain evidence="4">cv. Amiga</strain>
    </source>
</reference>
<sequence length="208" mass="23264">MAEKEQVAPIMDHPSSYEGNTSIHPQRNYQRKFINSCVCLLVFLLLLAIVIIVLIFTIFSVKEPIIRMNSVKVTKLELANNMSLIANVSVKNPNFASFRYSNTTTTLYYYGIMVGEAKGPSGRAKARHTISMNVTVELITKDMISSPNLSADLGSRLLNVTSFSRVPGQVKILKLFKKHVVVKMNCTMSFNITTQGIQEQDCKSKVKL</sequence>
<dbReference type="Proteomes" id="UP000447434">
    <property type="component" value="Chromosome 17"/>
</dbReference>
<gene>
    <name evidence="3" type="ORF">Lalb_Chr17g0338981</name>
</gene>
<dbReference type="InterPro" id="IPR055301">
    <property type="entry name" value="Lea14-like_2"/>
</dbReference>
<evidence type="ECO:0000313" key="4">
    <source>
        <dbReference type="Proteomes" id="UP000447434"/>
    </source>
</evidence>
<feature type="transmembrane region" description="Helical" evidence="1">
    <location>
        <begin position="33"/>
        <end position="59"/>
    </location>
</feature>
<dbReference type="Pfam" id="PF03168">
    <property type="entry name" value="LEA_2"/>
    <property type="match status" value="1"/>
</dbReference>
<organism evidence="3 4">
    <name type="scientific">Lupinus albus</name>
    <name type="common">White lupine</name>
    <name type="synonym">Lupinus termis</name>
    <dbReference type="NCBI Taxonomy" id="3870"/>
    <lineage>
        <taxon>Eukaryota</taxon>
        <taxon>Viridiplantae</taxon>
        <taxon>Streptophyta</taxon>
        <taxon>Embryophyta</taxon>
        <taxon>Tracheophyta</taxon>
        <taxon>Spermatophyta</taxon>
        <taxon>Magnoliopsida</taxon>
        <taxon>eudicotyledons</taxon>
        <taxon>Gunneridae</taxon>
        <taxon>Pentapetalae</taxon>
        <taxon>rosids</taxon>
        <taxon>fabids</taxon>
        <taxon>Fabales</taxon>
        <taxon>Fabaceae</taxon>
        <taxon>Papilionoideae</taxon>
        <taxon>50 kb inversion clade</taxon>
        <taxon>genistoids sensu lato</taxon>
        <taxon>core genistoids</taxon>
        <taxon>Genisteae</taxon>
        <taxon>Lupinus</taxon>
    </lineage>
</organism>